<gene>
    <name evidence="2" type="ORF">K458DRAFT_397485</name>
</gene>
<keyword evidence="3" id="KW-1185">Reference proteome</keyword>
<feature type="region of interest" description="Disordered" evidence="1">
    <location>
        <begin position="124"/>
        <end position="147"/>
    </location>
</feature>
<evidence type="ECO:0000313" key="2">
    <source>
        <dbReference type="EMBL" id="KAF2675903.1"/>
    </source>
</evidence>
<organism evidence="2 3">
    <name type="scientific">Lentithecium fluviatile CBS 122367</name>
    <dbReference type="NCBI Taxonomy" id="1168545"/>
    <lineage>
        <taxon>Eukaryota</taxon>
        <taxon>Fungi</taxon>
        <taxon>Dikarya</taxon>
        <taxon>Ascomycota</taxon>
        <taxon>Pezizomycotina</taxon>
        <taxon>Dothideomycetes</taxon>
        <taxon>Pleosporomycetidae</taxon>
        <taxon>Pleosporales</taxon>
        <taxon>Massarineae</taxon>
        <taxon>Lentitheciaceae</taxon>
        <taxon>Lentithecium</taxon>
    </lineage>
</organism>
<evidence type="ECO:0000313" key="3">
    <source>
        <dbReference type="Proteomes" id="UP000799291"/>
    </source>
</evidence>
<protein>
    <submittedName>
        <fullName evidence="2">Uncharacterized protein</fullName>
    </submittedName>
</protein>
<reference evidence="2" key="1">
    <citation type="journal article" date="2020" name="Stud. Mycol.">
        <title>101 Dothideomycetes genomes: a test case for predicting lifestyles and emergence of pathogens.</title>
        <authorList>
            <person name="Haridas S."/>
            <person name="Albert R."/>
            <person name="Binder M."/>
            <person name="Bloem J."/>
            <person name="Labutti K."/>
            <person name="Salamov A."/>
            <person name="Andreopoulos B."/>
            <person name="Baker S."/>
            <person name="Barry K."/>
            <person name="Bills G."/>
            <person name="Bluhm B."/>
            <person name="Cannon C."/>
            <person name="Castanera R."/>
            <person name="Culley D."/>
            <person name="Daum C."/>
            <person name="Ezra D."/>
            <person name="Gonzalez J."/>
            <person name="Henrissat B."/>
            <person name="Kuo A."/>
            <person name="Liang C."/>
            <person name="Lipzen A."/>
            <person name="Lutzoni F."/>
            <person name="Magnuson J."/>
            <person name="Mondo S."/>
            <person name="Nolan M."/>
            <person name="Ohm R."/>
            <person name="Pangilinan J."/>
            <person name="Park H.-J."/>
            <person name="Ramirez L."/>
            <person name="Alfaro M."/>
            <person name="Sun H."/>
            <person name="Tritt A."/>
            <person name="Yoshinaga Y."/>
            <person name="Zwiers L.-H."/>
            <person name="Turgeon B."/>
            <person name="Goodwin S."/>
            <person name="Spatafora J."/>
            <person name="Crous P."/>
            <person name="Grigoriev I."/>
        </authorList>
    </citation>
    <scope>NUCLEOTIDE SEQUENCE</scope>
    <source>
        <strain evidence="2">CBS 122367</strain>
    </source>
</reference>
<name>A0A6G1ID46_9PLEO</name>
<accession>A0A6G1ID46</accession>
<dbReference type="EMBL" id="MU005645">
    <property type="protein sequence ID" value="KAF2675903.1"/>
    <property type="molecule type" value="Genomic_DNA"/>
</dbReference>
<dbReference type="Proteomes" id="UP000799291">
    <property type="component" value="Unassembled WGS sequence"/>
</dbReference>
<evidence type="ECO:0000256" key="1">
    <source>
        <dbReference type="SAM" id="MobiDB-lite"/>
    </source>
</evidence>
<dbReference type="AlphaFoldDB" id="A0A6G1ID46"/>
<sequence length="296" mass="32228">MSGKDMRLKTLMTSPCAELRAGGLAGWNADCDKMTLPLLLPPTLNASKQEVARERNIAITPRDPKASRLGSFGTHLRCTSEEATSVFVPACDASTALPLLSVGASTIRKPAFASGKPTYTFAANKQGTTPVRRSPPSRIRREARNSRRQRKVLKDRLIKVKTITEYTSAVRGRSLGIEPSSTLNEDFGSFPNVPSILNILVDGLHRDPAISFLLKIFSTLYMNTTIVTLDSIIPGSPGPYLVSLLPHHGLNRALVNEHGNIRVETLLITPSSIYPHSPPMLALAKLLPRVFSDGVR</sequence>
<proteinExistence type="predicted"/>